<dbReference type="STRING" id="50376.A0A517L709"/>
<evidence type="ECO:0000313" key="5">
    <source>
        <dbReference type="Proteomes" id="UP000316270"/>
    </source>
</evidence>
<evidence type="ECO:0000313" key="4">
    <source>
        <dbReference type="EMBL" id="QDS71411.1"/>
    </source>
</evidence>
<sequence length="319" mass="36607">MAPSRDNMQDFDSVYRSDAKFRYPKEIGNQINKARDQFGGKLFFDRLLEEINIEGKKVYPPQNNSDLRKLYKSLIASDAPEHAKQSMVFYLLKDLELGPGNSAATQFAEDCFLPYKLVTFIEGIHNLDRSQFEPAMEYLTSPSLDPKYCEEILKALLHIGKNRLALAYYQTVSPSLEDHDLLIQYFTMVAKGSVTEAFYFIRTQRPSEQCNLLQILIERTCQGSPDDGIELVDLPFSQKEEADFEHFLLRDSHGRNCPHAADMVMMRRISTGKFAQAKEDFRTLDLSKTPRHDITWANIMDGLDKGLGPRNATEIYEHD</sequence>
<reference evidence="4 5" key="1">
    <citation type="submission" date="2019-07" db="EMBL/GenBank/DDBJ databases">
        <title>Finished genome of Venturia effusa.</title>
        <authorList>
            <person name="Young C.A."/>
            <person name="Cox M.P."/>
            <person name="Ganley A.R.D."/>
            <person name="David W.J."/>
        </authorList>
    </citation>
    <scope>NUCLEOTIDE SEQUENCE [LARGE SCALE GENOMIC DNA]</scope>
    <source>
        <strain evidence="5">albino</strain>
    </source>
</reference>
<dbReference type="InterPro" id="IPR025151">
    <property type="entry name" value="ELYS_dom"/>
</dbReference>
<evidence type="ECO:0000256" key="2">
    <source>
        <dbReference type="ARBA" id="ARBA00023242"/>
    </source>
</evidence>
<name>A0A517L709_9PEZI</name>
<keyword evidence="2" id="KW-0539">Nucleus</keyword>
<feature type="domain" description="ELYS-like" evidence="3">
    <location>
        <begin position="41"/>
        <end position="250"/>
    </location>
</feature>
<comment type="subcellular location">
    <subcellularLocation>
        <location evidence="1">Nucleus</location>
    </subcellularLocation>
</comment>
<proteinExistence type="predicted"/>
<keyword evidence="5" id="KW-1185">Reference proteome</keyword>
<evidence type="ECO:0000259" key="3">
    <source>
        <dbReference type="Pfam" id="PF13934"/>
    </source>
</evidence>
<accession>A0A517L709</accession>
<organism evidence="4 5">
    <name type="scientific">Venturia effusa</name>
    <dbReference type="NCBI Taxonomy" id="50376"/>
    <lineage>
        <taxon>Eukaryota</taxon>
        <taxon>Fungi</taxon>
        <taxon>Dikarya</taxon>
        <taxon>Ascomycota</taxon>
        <taxon>Pezizomycotina</taxon>
        <taxon>Dothideomycetes</taxon>
        <taxon>Pleosporomycetidae</taxon>
        <taxon>Venturiales</taxon>
        <taxon>Venturiaceae</taxon>
        <taxon>Venturia</taxon>
    </lineage>
</organism>
<dbReference type="EMBL" id="CP042190">
    <property type="protein sequence ID" value="QDS71411.1"/>
    <property type="molecule type" value="Genomic_DNA"/>
</dbReference>
<protein>
    <recommendedName>
        <fullName evidence="3">ELYS-like domain-containing protein</fullName>
    </recommendedName>
</protein>
<evidence type="ECO:0000256" key="1">
    <source>
        <dbReference type="ARBA" id="ARBA00004123"/>
    </source>
</evidence>
<dbReference type="AlphaFoldDB" id="A0A517L709"/>
<dbReference type="PANTHER" id="PTHR21583:SF8">
    <property type="entry name" value="PROTEIN ELYS"/>
    <property type="match status" value="1"/>
</dbReference>
<dbReference type="OrthoDB" id="20729at2759"/>
<dbReference type="PANTHER" id="PTHR21583">
    <property type="entry name" value="ELYS PROTEIN"/>
    <property type="match status" value="1"/>
</dbReference>
<gene>
    <name evidence="4" type="ORF">FKW77_003250</name>
</gene>
<dbReference type="Pfam" id="PF13934">
    <property type="entry name" value="ELYS"/>
    <property type="match status" value="1"/>
</dbReference>
<dbReference type="InterPro" id="IPR052620">
    <property type="entry name" value="ELYS/MEL-28_NucAsmblyFactor"/>
</dbReference>
<dbReference type="Proteomes" id="UP000316270">
    <property type="component" value="Chromosome 6"/>
</dbReference>
<dbReference type="GO" id="GO:0005634">
    <property type="term" value="C:nucleus"/>
    <property type="evidence" value="ECO:0007669"/>
    <property type="project" value="UniProtKB-SubCell"/>
</dbReference>